<dbReference type="SUPFAM" id="SSF55073">
    <property type="entry name" value="Nucleotide cyclase"/>
    <property type="match status" value="1"/>
</dbReference>
<accession>A0ABQ2S3Y5</accession>
<keyword evidence="6" id="KW-1185">Reference proteome</keyword>
<reference evidence="6" key="1">
    <citation type="journal article" date="2019" name="Int. J. Syst. Evol. Microbiol.">
        <title>The Global Catalogue of Microorganisms (GCM) 10K type strain sequencing project: providing services to taxonomists for standard genome sequencing and annotation.</title>
        <authorList>
            <consortium name="The Broad Institute Genomics Platform"/>
            <consortium name="The Broad Institute Genome Sequencing Center for Infectious Disease"/>
            <person name="Wu L."/>
            <person name="Ma J."/>
        </authorList>
    </citation>
    <scope>NUCLEOTIDE SEQUENCE [LARGE SCALE GENOMIC DNA]</scope>
    <source>
        <strain evidence="6">JCM 31405</strain>
    </source>
</reference>
<dbReference type="PROSITE" id="PS50887">
    <property type="entry name" value="GGDEF"/>
    <property type="match status" value="1"/>
</dbReference>
<dbReference type="Pfam" id="PF08447">
    <property type="entry name" value="PAS_3"/>
    <property type="match status" value="1"/>
</dbReference>
<dbReference type="InterPro" id="IPR043128">
    <property type="entry name" value="Rev_trsase/Diguanyl_cyclase"/>
</dbReference>
<dbReference type="InterPro" id="IPR000014">
    <property type="entry name" value="PAS"/>
</dbReference>
<dbReference type="SUPFAM" id="SSF55785">
    <property type="entry name" value="PYP-like sensor domain (PAS domain)"/>
    <property type="match status" value="4"/>
</dbReference>
<dbReference type="Pfam" id="PF00990">
    <property type="entry name" value="GGDEF"/>
    <property type="match status" value="1"/>
</dbReference>
<gene>
    <name evidence="5" type="ORF">GCM10008960_19030</name>
</gene>
<dbReference type="InterPro" id="IPR001610">
    <property type="entry name" value="PAC"/>
</dbReference>
<evidence type="ECO:0000313" key="5">
    <source>
        <dbReference type="EMBL" id="GGR92364.1"/>
    </source>
</evidence>
<dbReference type="InterPro" id="IPR052155">
    <property type="entry name" value="Biofilm_reg_signaling"/>
</dbReference>
<evidence type="ECO:0000259" key="4">
    <source>
        <dbReference type="PROSITE" id="PS50887"/>
    </source>
</evidence>
<evidence type="ECO:0000259" key="3">
    <source>
        <dbReference type="PROSITE" id="PS50883"/>
    </source>
</evidence>
<dbReference type="InterPro" id="IPR001633">
    <property type="entry name" value="EAL_dom"/>
</dbReference>
<evidence type="ECO:0000313" key="6">
    <source>
        <dbReference type="Proteomes" id="UP000644548"/>
    </source>
</evidence>
<protein>
    <recommendedName>
        <fullName evidence="7">EAL domain-containing protein</fullName>
    </recommendedName>
</protein>
<dbReference type="RefSeq" id="WP_189072937.1">
    <property type="nucleotide sequence ID" value="NZ_BMQN01000003.1"/>
</dbReference>
<dbReference type="PROSITE" id="PS50112">
    <property type="entry name" value="PAS"/>
    <property type="match status" value="2"/>
</dbReference>
<feature type="domain" description="PAS" evidence="1">
    <location>
        <begin position="4"/>
        <end position="60"/>
    </location>
</feature>
<feature type="domain" description="PAC" evidence="2">
    <location>
        <begin position="206"/>
        <end position="259"/>
    </location>
</feature>
<evidence type="ECO:0000259" key="1">
    <source>
        <dbReference type="PROSITE" id="PS50112"/>
    </source>
</evidence>
<feature type="domain" description="EAL" evidence="3">
    <location>
        <begin position="680"/>
        <end position="932"/>
    </location>
</feature>
<dbReference type="PANTHER" id="PTHR44757">
    <property type="entry name" value="DIGUANYLATE CYCLASE DGCP"/>
    <property type="match status" value="1"/>
</dbReference>
<dbReference type="CDD" id="cd01949">
    <property type="entry name" value="GGDEF"/>
    <property type="match status" value="1"/>
</dbReference>
<dbReference type="PROSITE" id="PS50883">
    <property type="entry name" value="EAL"/>
    <property type="match status" value="1"/>
</dbReference>
<dbReference type="SMART" id="SM00267">
    <property type="entry name" value="GGDEF"/>
    <property type="match status" value="1"/>
</dbReference>
<dbReference type="PANTHER" id="PTHR44757:SF2">
    <property type="entry name" value="BIOFILM ARCHITECTURE MAINTENANCE PROTEIN MBAA"/>
    <property type="match status" value="1"/>
</dbReference>
<dbReference type="CDD" id="cd00130">
    <property type="entry name" value="PAS"/>
    <property type="match status" value="4"/>
</dbReference>
<evidence type="ECO:0008006" key="7">
    <source>
        <dbReference type="Google" id="ProtNLM"/>
    </source>
</evidence>
<dbReference type="Proteomes" id="UP000644548">
    <property type="component" value="Unassembled WGS sequence"/>
</dbReference>
<comment type="caution">
    <text evidence="5">The sequence shown here is derived from an EMBL/GenBank/DDBJ whole genome shotgun (WGS) entry which is preliminary data.</text>
</comment>
<feature type="domain" description="PAS" evidence="1">
    <location>
        <begin position="383"/>
        <end position="419"/>
    </location>
</feature>
<dbReference type="InterPro" id="IPR029787">
    <property type="entry name" value="Nucleotide_cyclase"/>
</dbReference>
<dbReference type="NCBIfam" id="TIGR00254">
    <property type="entry name" value="GGDEF"/>
    <property type="match status" value="1"/>
</dbReference>
<dbReference type="InterPro" id="IPR035965">
    <property type="entry name" value="PAS-like_dom_sf"/>
</dbReference>
<feature type="domain" description="GGDEF" evidence="4">
    <location>
        <begin position="538"/>
        <end position="671"/>
    </location>
</feature>
<dbReference type="EMBL" id="BMQN01000003">
    <property type="protein sequence ID" value="GGR92364.1"/>
    <property type="molecule type" value="Genomic_DNA"/>
</dbReference>
<evidence type="ECO:0000259" key="2">
    <source>
        <dbReference type="PROSITE" id="PS50113"/>
    </source>
</evidence>
<dbReference type="NCBIfam" id="TIGR00229">
    <property type="entry name" value="sensory_box"/>
    <property type="match status" value="3"/>
</dbReference>
<dbReference type="Pfam" id="PF00989">
    <property type="entry name" value="PAS"/>
    <property type="match status" value="1"/>
</dbReference>
<name>A0ABQ2S3Y5_9DEIO</name>
<dbReference type="Gene3D" id="3.30.70.270">
    <property type="match status" value="1"/>
</dbReference>
<proteinExistence type="predicted"/>
<feature type="domain" description="PAC" evidence="2">
    <location>
        <begin position="77"/>
        <end position="129"/>
    </location>
</feature>
<dbReference type="InterPro" id="IPR013655">
    <property type="entry name" value="PAS_fold_3"/>
</dbReference>
<dbReference type="InterPro" id="IPR000700">
    <property type="entry name" value="PAS-assoc_C"/>
</dbReference>
<dbReference type="Pfam" id="PF08448">
    <property type="entry name" value="PAS_4"/>
    <property type="match status" value="2"/>
</dbReference>
<dbReference type="InterPro" id="IPR035919">
    <property type="entry name" value="EAL_sf"/>
</dbReference>
<dbReference type="Gene3D" id="3.30.450.20">
    <property type="entry name" value="PAS domain"/>
    <property type="match status" value="4"/>
</dbReference>
<dbReference type="PROSITE" id="PS50113">
    <property type="entry name" value="PAC"/>
    <property type="match status" value="2"/>
</dbReference>
<dbReference type="SMART" id="SM00091">
    <property type="entry name" value="PAS"/>
    <property type="match status" value="4"/>
</dbReference>
<dbReference type="SMART" id="SM00086">
    <property type="entry name" value="PAC"/>
    <property type="match status" value="4"/>
</dbReference>
<organism evidence="5 6">
    <name type="scientific">Deinococcus sedimenti</name>
    <dbReference type="NCBI Taxonomy" id="1867090"/>
    <lineage>
        <taxon>Bacteria</taxon>
        <taxon>Thermotogati</taxon>
        <taxon>Deinococcota</taxon>
        <taxon>Deinococci</taxon>
        <taxon>Deinococcales</taxon>
        <taxon>Deinococcaceae</taxon>
        <taxon>Deinococcus</taxon>
    </lineage>
</organism>
<dbReference type="SUPFAM" id="SSF141868">
    <property type="entry name" value="EAL domain-like"/>
    <property type="match status" value="1"/>
</dbReference>
<dbReference type="SMART" id="SM00052">
    <property type="entry name" value="EAL"/>
    <property type="match status" value="1"/>
</dbReference>
<sequence length="944" mass="104548">MPTGIRLFEATFEHAPIGMALVGLDDRFLRVNRALCDLLGYTEAQLLRATVGDLTHPDDRHVSAPQLLTHRGDPHAAEMMRRYVRGDGQVIWAQLNVAVIRDERGQPLHVVAQVQDRTLERDQQQRLQAVQDQLQLALDGSQATLWDWWAQERRIQFSAGWLERFGYAPQDVGTLQDDWVALIHPADLPELLQAYQTHADAQTPFYEAEYRLRAASGDWRWIQLRGRISERGPAGEPTRITGTQLDITARVQASEDLHRVRADLQAILDHMPATIGYWDRQERNRFSNAAYLTFFGRTPDEVRQLTLRELLGDDLYRQNHAHIQGALLGQSAVFERSVHTPSGERYLQAAYVPDIQGGEVRGFFALGTDITARRRAELDLIEAQDAYRVTLDGITDSVLRLDADGRVCFQNARARHLFGKADGQPLRDALGGPDGSAADLVAQAQRTGAAQHLPPEHAAVLDTAAGPREVAMTASPLTGKDGENRGAVLVVRDVTEQRALNRRMTHLAQHDALTDLPNRVLLHDRVTQATAAHQRRRTCFALMFLDLDHFKDINDTLGHHVGDALLRQVAARLRSQLRAADTVSRLGGDEFVLLLTDLNAPRDAQHLAGKILGVMQEPFDVHGHRLNVTGSAGLALYPDDGAGVEDLMRHADAAMYRAKRDGRNRFHFFSGEIRAGLLARQQLMSDLRAALDGQQFRLHYQPKVDLDQGRVTGVEALLRWPQPDGTFRPPLDFIPLAEETGLIVPIGAWALREACRQTREWTAAGLGPLSVAVNVSPAQFSAPDFTAQVQQALRDTGLPPQQLELELTEGLLLHDIPLAQGVLTTLRELGVQTSIDDFGTGFASLSYLKRLPVSGLKIDQSFVQDLGAADTAIVQAILTISGALNLSVIAEGVETAAQAQHLLKLRCSRMQGYLFARPLPPADLPAWHRAWRAPAWAAESSPAR</sequence>
<dbReference type="InterPro" id="IPR013656">
    <property type="entry name" value="PAS_4"/>
</dbReference>
<dbReference type="InterPro" id="IPR000160">
    <property type="entry name" value="GGDEF_dom"/>
</dbReference>
<dbReference type="InterPro" id="IPR013767">
    <property type="entry name" value="PAS_fold"/>
</dbReference>
<dbReference type="Pfam" id="PF00563">
    <property type="entry name" value="EAL"/>
    <property type="match status" value="1"/>
</dbReference>
<dbReference type="CDD" id="cd01948">
    <property type="entry name" value="EAL"/>
    <property type="match status" value="1"/>
</dbReference>
<dbReference type="Gene3D" id="3.20.20.450">
    <property type="entry name" value="EAL domain"/>
    <property type="match status" value="1"/>
</dbReference>